<dbReference type="PANTHER" id="PTHR13194:SF19">
    <property type="entry name" value="NAD(P)-BINDING ROSSMANN-FOLD SUPERFAMILY PROTEIN"/>
    <property type="match status" value="1"/>
</dbReference>
<dbReference type="eggNOG" id="KOG1203">
    <property type="taxonomic scope" value="Eukaryota"/>
</dbReference>
<dbReference type="HOGENOM" id="CLU_059028_5_1_1"/>
<proteinExistence type="inferred from homology"/>
<dbReference type="InterPro" id="IPR039131">
    <property type="entry name" value="NDUFAF1"/>
</dbReference>
<sequence length="231" mass="26402">MAEGASKSWEFSRFARTWQFFNGNPLRNFIPFLPSSTPKVKRPEAGVTGREMLLWDFKDMNQEGLENIWAALDDVVMGGVSLSNIKLAEHGATFSGETSSRNSGGFCSVRTRNVDPPFNLEGYKSLRMRARCDKGMRYKVILRDKEGWDTTAWCYSFDTKRGQWMDVEAPLDKFIPVVRGRTLRSPSKGIDLSRIYSVQVMLSKYEYDGELNPNFEEGRFCFQFGPIRAAK</sequence>
<dbReference type="GeneID" id="17311773"/>
<evidence type="ECO:0000313" key="5">
    <source>
        <dbReference type="Proteomes" id="UP000011087"/>
    </source>
</evidence>
<name>L1K3C4_GUITC</name>
<dbReference type="Proteomes" id="UP000011087">
    <property type="component" value="Unassembled WGS sequence"/>
</dbReference>
<keyword evidence="5" id="KW-1185">Reference proteome</keyword>
<dbReference type="GO" id="GO:0010257">
    <property type="term" value="P:NADH dehydrogenase complex assembly"/>
    <property type="evidence" value="ECO:0007669"/>
    <property type="project" value="TreeGrafter"/>
</dbReference>
<dbReference type="InterPro" id="IPR013857">
    <property type="entry name" value="NADH-UbQ_OxRdtase-assoc_prot30"/>
</dbReference>
<dbReference type="RefSeq" id="XP_005842094.1">
    <property type="nucleotide sequence ID" value="XM_005842037.1"/>
</dbReference>
<organism evidence="3">
    <name type="scientific">Guillardia theta (strain CCMP2712)</name>
    <name type="common">Cryptophyte</name>
    <dbReference type="NCBI Taxonomy" id="905079"/>
    <lineage>
        <taxon>Eukaryota</taxon>
        <taxon>Cryptophyceae</taxon>
        <taxon>Pyrenomonadales</taxon>
        <taxon>Geminigeraceae</taxon>
        <taxon>Guillardia</taxon>
    </lineage>
</organism>
<dbReference type="GO" id="GO:0051082">
    <property type="term" value="F:unfolded protein binding"/>
    <property type="evidence" value="ECO:0007669"/>
    <property type="project" value="TreeGrafter"/>
</dbReference>
<dbReference type="PaxDb" id="55529-EKX55114"/>
<dbReference type="AlphaFoldDB" id="L1K3C4"/>
<reference evidence="3 5" key="1">
    <citation type="journal article" date="2012" name="Nature">
        <title>Algal genomes reveal evolutionary mosaicism and the fate of nucleomorphs.</title>
        <authorList>
            <consortium name="DOE Joint Genome Institute"/>
            <person name="Curtis B.A."/>
            <person name="Tanifuji G."/>
            <person name="Burki F."/>
            <person name="Gruber A."/>
            <person name="Irimia M."/>
            <person name="Maruyama S."/>
            <person name="Arias M.C."/>
            <person name="Ball S.G."/>
            <person name="Gile G.H."/>
            <person name="Hirakawa Y."/>
            <person name="Hopkins J.F."/>
            <person name="Kuo A."/>
            <person name="Rensing S.A."/>
            <person name="Schmutz J."/>
            <person name="Symeonidi A."/>
            <person name="Elias M."/>
            <person name="Eveleigh R.J."/>
            <person name="Herman E.K."/>
            <person name="Klute M.J."/>
            <person name="Nakayama T."/>
            <person name="Obornik M."/>
            <person name="Reyes-Prieto A."/>
            <person name="Armbrust E.V."/>
            <person name="Aves S.J."/>
            <person name="Beiko R.G."/>
            <person name="Coutinho P."/>
            <person name="Dacks J.B."/>
            <person name="Durnford D.G."/>
            <person name="Fast N.M."/>
            <person name="Green B.R."/>
            <person name="Grisdale C.J."/>
            <person name="Hempel F."/>
            <person name="Henrissat B."/>
            <person name="Hoppner M.P."/>
            <person name="Ishida K."/>
            <person name="Kim E."/>
            <person name="Koreny L."/>
            <person name="Kroth P.G."/>
            <person name="Liu Y."/>
            <person name="Malik S.B."/>
            <person name="Maier U.G."/>
            <person name="McRose D."/>
            <person name="Mock T."/>
            <person name="Neilson J.A."/>
            <person name="Onodera N.T."/>
            <person name="Poole A.M."/>
            <person name="Pritham E.J."/>
            <person name="Richards T.A."/>
            <person name="Rocap G."/>
            <person name="Roy S.W."/>
            <person name="Sarai C."/>
            <person name="Schaack S."/>
            <person name="Shirato S."/>
            <person name="Slamovits C.H."/>
            <person name="Spencer D.F."/>
            <person name="Suzuki S."/>
            <person name="Worden A.Z."/>
            <person name="Zauner S."/>
            <person name="Barry K."/>
            <person name="Bell C."/>
            <person name="Bharti A.K."/>
            <person name="Crow J.A."/>
            <person name="Grimwood J."/>
            <person name="Kramer R."/>
            <person name="Lindquist E."/>
            <person name="Lucas S."/>
            <person name="Salamov A."/>
            <person name="McFadden G.I."/>
            <person name="Lane C.E."/>
            <person name="Keeling P.J."/>
            <person name="Gray M.W."/>
            <person name="Grigoriev I.V."/>
            <person name="Archibald J.M."/>
        </authorList>
    </citation>
    <scope>NUCLEOTIDE SEQUENCE</scope>
    <source>
        <strain evidence="3 5">CCMP2712</strain>
    </source>
</reference>
<dbReference type="OrthoDB" id="426386at2759"/>
<protein>
    <submittedName>
        <fullName evidence="3">Complex I intermediate associated protein</fullName>
    </submittedName>
</protein>
<evidence type="ECO:0000256" key="1">
    <source>
        <dbReference type="ARBA" id="ARBA00007884"/>
    </source>
</evidence>
<dbReference type="EMBL" id="JH992966">
    <property type="protein sequence ID" value="EKX55114.1"/>
    <property type="molecule type" value="Genomic_DNA"/>
</dbReference>
<dbReference type="STRING" id="905079.L1K3C4"/>
<comment type="similarity">
    <text evidence="1">Belongs to the CIA30 family.</text>
</comment>
<evidence type="ECO:0000259" key="2">
    <source>
        <dbReference type="Pfam" id="PF08547"/>
    </source>
</evidence>
<dbReference type="PANTHER" id="PTHR13194">
    <property type="entry name" value="COMPLEX I INTERMEDIATE-ASSOCIATED PROTEIN 30"/>
    <property type="match status" value="1"/>
</dbReference>
<dbReference type="OMA" id="FKFAVAC"/>
<gene>
    <name evidence="3" type="ORF">GUITHDRAFT_196784</name>
</gene>
<dbReference type="SUPFAM" id="SSF49785">
    <property type="entry name" value="Galactose-binding domain-like"/>
    <property type="match status" value="1"/>
</dbReference>
<dbReference type="InterPro" id="IPR008979">
    <property type="entry name" value="Galactose-bd-like_sf"/>
</dbReference>
<evidence type="ECO:0000313" key="3">
    <source>
        <dbReference type="EMBL" id="EKX55114.1"/>
    </source>
</evidence>
<feature type="domain" description="NADH:ubiquinone oxidoreductase intermediate-associated protein 30" evidence="2">
    <location>
        <begin position="57"/>
        <end position="220"/>
    </location>
</feature>
<dbReference type="KEGG" id="gtt:GUITHDRAFT_196784"/>
<reference evidence="4" key="3">
    <citation type="submission" date="2015-06" db="UniProtKB">
        <authorList>
            <consortium name="EnsemblProtists"/>
        </authorList>
    </citation>
    <scope>IDENTIFICATION</scope>
</reference>
<dbReference type="Pfam" id="PF08547">
    <property type="entry name" value="CIA30"/>
    <property type="match status" value="1"/>
</dbReference>
<reference evidence="5" key="2">
    <citation type="submission" date="2012-11" db="EMBL/GenBank/DDBJ databases">
        <authorList>
            <person name="Kuo A."/>
            <person name="Curtis B.A."/>
            <person name="Tanifuji G."/>
            <person name="Burki F."/>
            <person name="Gruber A."/>
            <person name="Irimia M."/>
            <person name="Maruyama S."/>
            <person name="Arias M.C."/>
            <person name="Ball S.G."/>
            <person name="Gile G.H."/>
            <person name="Hirakawa Y."/>
            <person name="Hopkins J.F."/>
            <person name="Rensing S.A."/>
            <person name="Schmutz J."/>
            <person name="Symeonidi A."/>
            <person name="Elias M."/>
            <person name="Eveleigh R.J."/>
            <person name="Herman E.K."/>
            <person name="Klute M.J."/>
            <person name="Nakayama T."/>
            <person name="Obornik M."/>
            <person name="Reyes-Prieto A."/>
            <person name="Armbrust E.V."/>
            <person name="Aves S.J."/>
            <person name="Beiko R.G."/>
            <person name="Coutinho P."/>
            <person name="Dacks J.B."/>
            <person name="Durnford D.G."/>
            <person name="Fast N.M."/>
            <person name="Green B.R."/>
            <person name="Grisdale C."/>
            <person name="Hempe F."/>
            <person name="Henrissat B."/>
            <person name="Hoppner M.P."/>
            <person name="Ishida K.-I."/>
            <person name="Kim E."/>
            <person name="Koreny L."/>
            <person name="Kroth P.G."/>
            <person name="Liu Y."/>
            <person name="Malik S.-B."/>
            <person name="Maier U.G."/>
            <person name="McRose D."/>
            <person name="Mock T."/>
            <person name="Neilson J.A."/>
            <person name="Onodera N.T."/>
            <person name="Poole A.M."/>
            <person name="Pritham E.J."/>
            <person name="Richards T.A."/>
            <person name="Rocap G."/>
            <person name="Roy S.W."/>
            <person name="Sarai C."/>
            <person name="Schaack S."/>
            <person name="Shirato S."/>
            <person name="Slamovits C.H."/>
            <person name="Spencer D.F."/>
            <person name="Suzuki S."/>
            <person name="Worden A.Z."/>
            <person name="Zauner S."/>
            <person name="Barry K."/>
            <person name="Bell C."/>
            <person name="Bharti A.K."/>
            <person name="Crow J.A."/>
            <person name="Grimwood J."/>
            <person name="Kramer R."/>
            <person name="Lindquist E."/>
            <person name="Lucas S."/>
            <person name="Salamov A."/>
            <person name="McFadden G.I."/>
            <person name="Lane C.E."/>
            <person name="Keeling P.J."/>
            <person name="Gray M.W."/>
            <person name="Grigoriev I.V."/>
            <person name="Archibald J.M."/>
        </authorList>
    </citation>
    <scope>NUCLEOTIDE SEQUENCE</scope>
    <source>
        <strain evidence="5">CCMP2712</strain>
    </source>
</reference>
<dbReference type="EnsemblProtists" id="EKX55114">
    <property type="protein sequence ID" value="EKX55114"/>
    <property type="gene ID" value="GUITHDRAFT_196784"/>
</dbReference>
<accession>L1K3C4</accession>
<evidence type="ECO:0000313" key="4">
    <source>
        <dbReference type="EnsemblProtists" id="EKX55114"/>
    </source>
</evidence>